<proteinExistence type="predicted"/>
<dbReference type="GO" id="GO:0019957">
    <property type="term" value="F:C-C chemokine binding"/>
    <property type="evidence" value="ECO:0007669"/>
    <property type="project" value="InterPro"/>
</dbReference>
<evidence type="ECO:0000256" key="1">
    <source>
        <dbReference type="ARBA" id="ARBA00004613"/>
    </source>
</evidence>
<keyword evidence="3 6" id="KW-0732">Signal</keyword>
<reference evidence="7" key="1">
    <citation type="journal article" date="2016" name="Ticks Tick Borne Dis.">
        <title>De novo assembly and annotation of the salivary gland transcriptome of Rhipicephalus appendiculatus male and female ticks during blood feeding.</title>
        <authorList>
            <person name="de Castro M.H."/>
            <person name="de Klerk D."/>
            <person name="Pienaar R."/>
            <person name="Latif A.A."/>
            <person name="Rees D.J."/>
            <person name="Mans B.J."/>
        </authorList>
    </citation>
    <scope>NUCLEOTIDE SEQUENCE</scope>
    <source>
        <tissue evidence="7">Salivary glands</tissue>
    </source>
</reference>
<evidence type="ECO:0000313" key="7">
    <source>
        <dbReference type="EMBL" id="JAP85643.1"/>
    </source>
</evidence>
<organism evidence="7">
    <name type="scientific">Rhipicephalus appendiculatus</name>
    <name type="common">Brown ear tick</name>
    <dbReference type="NCBI Taxonomy" id="34631"/>
    <lineage>
        <taxon>Eukaryota</taxon>
        <taxon>Metazoa</taxon>
        <taxon>Ecdysozoa</taxon>
        <taxon>Arthropoda</taxon>
        <taxon>Chelicerata</taxon>
        <taxon>Arachnida</taxon>
        <taxon>Acari</taxon>
        <taxon>Parasitiformes</taxon>
        <taxon>Ixodida</taxon>
        <taxon>Ixodoidea</taxon>
        <taxon>Ixodidae</taxon>
        <taxon>Rhipicephalinae</taxon>
        <taxon>Rhipicephalus</taxon>
        <taxon>Rhipicephalus</taxon>
    </lineage>
</organism>
<dbReference type="GO" id="GO:0005576">
    <property type="term" value="C:extracellular region"/>
    <property type="evidence" value="ECO:0007669"/>
    <property type="project" value="UniProtKB-SubCell"/>
</dbReference>
<keyword evidence="2 6" id="KW-0964">Secreted</keyword>
<evidence type="ECO:0000256" key="4">
    <source>
        <dbReference type="ARBA" id="ARBA00023157"/>
    </source>
</evidence>
<comment type="function">
    <text evidence="6">Salivary chemokine-binding protein which binds to host chemokines.</text>
</comment>
<sequence>MSRDQYLEYLPRCNSSKMLTTVQVFFWAALFFINACRLTCGSGQSTATKCTLVRLDTPAGYKTVGCRTFCKGPDNVVPRFNGYDCIHLEDDKAVNYMKEGANYTCRLGLCNNVGECNPWDLYLGCWKPKAFIVKYDLRDFPPVQTDGHVY</sequence>
<evidence type="ECO:0000256" key="5">
    <source>
        <dbReference type="ARBA" id="ARBA00023180"/>
    </source>
</evidence>
<protein>
    <recommendedName>
        <fullName evidence="6">Evasin</fullName>
    </recommendedName>
</protein>
<dbReference type="Pfam" id="PF19429">
    <property type="entry name" value="EVA_Class_A"/>
    <property type="match status" value="1"/>
</dbReference>
<evidence type="ECO:0000256" key="6">
    <source>
        <dbReference type="RuleBase" id="RU369006"/>
    </source>
</evidence>
<keyword evidence="5 6" id="KW-0325">Glycoprotein</keyword>
<comment type="subcellular location">
    <subcellularLocation>
        <location evidence="1 6">Secreted</location>
    </subcellularLocation>
</comment>
<keyword evidence="4 6" id="KW-1015">Disulfide bond</keyword>
<dbReference type="AlphaFoldDB" id="A0A131Z2L0"/>
<name>A0A131Z2L0_RHIAP</name>
<evidence type="ECO:0000256" key="2">
    <source>
        <dbReference type="ARBA" id="ARBA00022525"/>
    </source>
</evidence>
<dbReference type="Gene3D" id="2.30.130.100">
    <property type="match status" value="1"/>
</dbReference>
<dbReference type="EMBL" id="GEDV01002914">
    <property type="protein sequence ID" value="JAP85643.1"/>
    <property type="molecule type" value="Transcribed_RNA"/>
</dbReference>
<accession>A0A131Z2L0</accession>
<dbReference type="InterPro" id="IPR045797">
    <property type="entry name" value="EVA_Class_A"/>
</dbReference>
<evidence type="ECO:0000256" key="3">
    <source>
        <dbReference type="ARBA" id="ARBA00022729"/>
    </source>
</evidence>